<dbReference type="RefSeq" id="WP_011610664.1">
    <property type="nucleotide sequence ID" value="NC_008312.1"/>
</dbReference>
<dbReference type="InterPro" id="IPR007842">
    <property type="entry name" value="HEPN_dom"/>
</dbReference>
<dbReference type="OrthoDB" id="1493607at2"/>
<dbReference type="Pfam" id="PF05168">
    <property type="entry name" value="HEPN"/>
    <property type="match status" value="1"/>
</dbReference>
<gene>
    <name evidence="2" type="ordered locus">Tery_0868</name>
</gene>
<name>Q117Q1_TRIEI</name>
<evidence type="ECO:0000313" key="2">
    <source>
        <dbReference type="EMBL" id="ABG50273.1"/>
    </source>
</evidence>
<dbReference type="HOGENOM" id="CLU_147459_0_0_3"/>
<sequence length="148" mass="17184">MDNNSDTYGRTIYLGASRRRLEDAEALYNQERWNGAIYMGGYAIECALKSLLCHEEDIVNFKKTKVFKRLKGSNLHDLEQLLEASYICKGVKDSKKDQSLKKAWDTVKLWQNDKLRYSDKKGDKIEASKFIYAVKILHGYFLAKLQAY</sequence>
<dbReference type="EMBL" id="CP000393">
    <property type="protein sequence ID" value="ABG50273.1"/>
    <property type="molecule type" value="Genomic_DNA"/>
</dbReference>
<proteinExistence type="predicted"/>
<protein>
    <recommendedName>
        <fullName evidence="1">HEPN domain-containing protein</fullName>
    </recommendedName>
</protein>
<organism evidence="2">
    <name type="scientific">Trichodesmium erythraeum (strain IMS101)</name>
    <dbReference type="NCBI Taxonomy" id="203124"/>
    <lineage>
        <taxon>Bacteria</taxon>
        <taxon>Bacillati</taxon>
        <taxon>Cyanobacteriota</taxon>
        <taxon>Cyanophyceae</taxon>
        <taxon>Oscillatoriophycideae</taxon>
        <taxon>Oscillatoriales</taxon>
        <taxon>Microcoleaceae</taxon>
        <taxon>Trichodesmium</taxon>
    </lineage>
</organism>
<feature type="domain" description="HEPN" evidence="1">
    <location>
        <begin position="17"/>
        <end position="88"/>
    </location>
</feature>
<reference evidence="2" key="1">
    <citation type="submission" date="2006-06" db="EMBL/GenBank/DDBJ databases">
        <title>Complete sequence of Trichodesmium erythraeum IMS101.</title>
        <authorList>
            <consortium name="US DOE Joint Genome Institute"/>
            <person name="Copeland A."/>
            <person name="Lucas S."/>
            <person name="Lapidus A."/>
            <person name="Barry K."/>
            <person name="Detter J.C."/>
            <person name="Glavina del Rio T."/>
            <person name="Hammon N."/>
            <person name="Israni S."/>
            <person name="Dalin E."/>
            <person name="Tice H."/>
            <person name="Pitluck S."/>
            <person name="Kiss H."/>
            <person name="Munk A.C."/>
            <person name="Brettin T."/>
            <person name="Bruce D."/>
            <person name="Han C."/>
            <person name="Tapia R."/>
            <person name="Gilna P."/>
            <person name="Schmutz J."/>
            <person name="Larimer F."/>
            <person name="Land M."/>
            <person name="Hauser L."/>
            <person name="Kyrpides N."/>
            <person name="Kim E."/>
            <person name="Richardson P."/>
        </authorList>
    </citation>
    <scope>NUCLEOTIDE SEQUENCE [LARGE SCALE GENOMIC DNA]</scope>
    <source>
        <strain evidence="2">IMS101</strain>
    </source>
</reference>
<dbReference type="Gene3D" id="1.20.120.330">
    <property type="entry name" value="Nucleotidyltransferases domain 2"/>
    <property type="match status" value="1"/>
</dbReference>
<evidence type="ECO:0000259" key="1">
    <source>
        <dbReference type="Pfam" id="PF05168"/>
    </source>
</evidence>
<accession>Q117Q1</accession>
<dbReference type="AlphaFoldDB" id="Q117Q1"/>
<dbReference type="KEGG" id="ter:Tery_0868"/>
<dbReference type="eggNOG" id="ENOG5032XEJ">
    <property type="taxonomic scope" value="Bacteria"/>
</dbReference>